<keyword evidence="2" id="KW-0812">Transmembrane</keyword>
<proteinExistence type="evidence at transcript level"/>
<evidence type="ECO:0000256" key="1">
    <source>
        <dbReference type="SAM" id="MobiDB-lite"/>
    </source>
</evidence>
<feature type="transmembrane region" description="Helical" evidence="2">
    <location>
        <begin position="138"/>
        <end position="163"/>
    </location>
</feature>
<evidence type="ECO:0000256" key="2">
    <source>
        <dbReference type="SAM" id="Phobius"/>
    </source>
</evidence>
<dbReference type="EMBL" id="LR787815">
    <property type="protein sequence ID" value="CAB3263677.1"/>
    <property type="molecule type" value="mRNA"/>
</dbReference>
<keyword evidence="2" id="KW-0472">Membrane</keyword>
<protein>
    <submittedName>
        <fullName evidence="3">Fibropellin-3-like</fullName>
    </submittedName>
</protein>
<name>A0A6F9DJP7_9ASCI</name>
<accession>A0A6F9DJP7</accession>
<feature type="region of interest" description="Disordered" evidence="1">
    <location>
        <begin position="217"/>
        <end position="251"/>
    </location>
</feature>
<dbReference type="AlphaFoldDB" id="A0A6F9DJP7"/>
<feature type="compositionally biased region" description="Low complexity" evidence="1">
    <location>
        <begin position="226"/>
        <end position="235"/>
    </location>
</feature>
<keyword evidence="2" id="KW-1133">Transmembrane helix</keyword>
<reference evidence="3" key="1">
    <citation type="submission" date="2020-04" db="EMBL/GenBank/DDBJ databases">
        <authorList>
            <person name="Neveu A P."/>
        </authorList>
    </citation>
    <scope>NUCLEOTIDE SEQUENCE</scope>
    <source>
        <tissue evidence="3">Whole embryo</tissue>
    </source>
</reference>
<gene>
    <name evidence="3" type="primary">Mcam</name>
</gene>
<evidence type="ECO:0000313" key="3">
    <source>
        <dbReference type="EMBL" id="CAB3263677.1"/>
    </source>
</evidence>
<organism evidence="3">
    <name type="scientific">Phallusia mammillata</name>
    <dbReference type="NCBI Taxonomy" id="59560"/>
    <lineage>
        <taxon>Eukaryota</taxon>
        <taxon>Metazoa</taxon>
        <taxon>Chordata</taxon>
        <taxon>Tunicata</taxon>
        <taxon>Ascidiacea</taxon>
        <taxon>Phlebobranchia</taxon>
        <taxon>Ascidiidae</taxon>
        <taxon>Phallusia</taxon>
    </lineage>
</organism>
<sequence length="435" mass="48772">MDWVNDNPCPHLEPDPNGRQLVDGSDRLCCGCPPGYRMEAICPGEPNYNSTCVKCEDGTSIVDKAHKITSCMPIPGYIPRTTTTTTIPTTPTLKTSPQTPALLNQATTERLQTDANIYDNTQLAGVASGKMTSGETAIIALLCVLILVLILALLGCCGLFFYMRRRRKIKRQRRQQNQHPDLDVSYSAVSTKVDVQGDDCSSQIKLECEKQDSRCPQPVRQYLDDSGASSSASSSTNLNKQPKYMTKDHREEKDFGEYGKAFLKDLEVQPKAKLKASDKTDKEKTHSPTFDLALDPLEASIPTNTTPFTDEYCEHAKLNVPIDGELQDHYKEMKSIETFFEIMEEKHPRIKITTSDVQKFAEAFKFKSTDDQFFESVSVPLLLTDVLVEIQNICGKALKAKEIIKYFRKEKHNLFADALEEHVKSTSQYAGKTFV</sequence>